<dbReference type="InParanoid" id="C1F838"/>
<organism evidence="1 2">
    <name type="scientific">Acidobacterium capsulatum (strain ATCC 51196 / DSM 11244 / BCRC 80197 / JCM 7670 / NBRC 15755 / NCIMB 13165 / 161)</name>
    <dbReference type="NCBI Taxonomy" id="240015"/>
    <lineage>
        <taxon>Bacteria</taxon>
        <taxon>Pseudomonadati</taxon>
        <taxon>Acidobacteriota</taxon>
        <taxon>Terriglobia</taxon>
        <taxon>Terriglobales</taxon>
        <taxon>Acidobacteriaceae</taxon>
        <taxon>Acidobacterium</taxon>
    </lineage>
</organism>
<evidence type="ECO:0000313" key="2">
    <source>
        <dbReference type="Proteomes" id="UP000002207"/>
    </source>
</evidence>
<sequence length="337" mass="37403">MPRVRPFGPGFSHSRFAISSLPDKIKVQAMTTTPQTALTAMLGKAANDAGLLVIATEAGLDFNQKPTTRFRLGLPDDSGRTLLLELSEAFDFDKPELLPAMTTHLQEAAKRLRNPHPDAYVTVAGLPISLGSFAWPFHRSTSGADTFIVHGTVHLANGQDSPLHAKVSASMTLTFAEIVPAAEQPYAETFIYNAIRKTLDYGQLELLKSGNRQPVPVTTRYYSRWQKKFFFTDTDDDTRMEFLALKAFWLSGVLGNSAPVWISDPRDAQYLNTTAEELQRMAGELEKQGLLQLHADYASATPALMARATEYEARLMKALEYTKPTFNEEMRAGHTNM</sequence>
<dbReference type="Proteomes" id="UP000002207">
    <property type="component" value="Chromosome"/>
</dbReference>
<gene>
    <name evidence="1" type="ordered locus">ACP_1840</name>
</gene>
<name>C1F838_ACIC5</name>
<proteinExistence type="predicted"/>
<dbReference type="STRING" id="240015.ACP_1840"/>
<dbReference type="HOGENOM" id="CLU_890719_0_0_0"/>
<dbReference type="AlphaFoldDB" id="C1F838"/>
<keyword evidence="2" id="KW-1185">Reference proteome</keyword>
<protein>
    <submittedName>
        <fullName evidence="1">Uncharacterized protein</fullName>
    </submittedName>
</protein>
<evidence type="ECO:0000313" key="1">
    <source>
        <dbReference type="EMBL" id="ACO33097.1"/>
    </source>
</evidence>
<dbReference type="KEGG" id="aca:ACP_1840"/>
<accession>C1F838</accession>
<reference evidence="1 2" key="1">
    <citation type="journal article" date="2009" name="Appl. Environ. Microbiol.">
        <title>Three genomes from the phylum Acidobacteria provide insight into the lifestyles of these microorganisms in soils.</title>
        <authorList>
            <person name="Ward N.L."/>
            <person name="Challacombe J.F."/>
            <person name="Janssen P.H."/>
            <person name="Henrissat B."/>
            <person name="Coutinho P.M."/>
            <person name="Wu M."/>
            <person name="Xie G."/>
            <person name="Haft D.H."/>
            <person name="Sait M."/>
            <person name="Badger J."/>
            <person name="Barabote R.D."/>
            <person name="Bradley B."/>
            <person name="Brettin T.S."/>
            <person name="Brinkac L.M."/>
            <person name="Bruce D."/>
            <person name="Creasy T."/>
            <person name="Daugherty S.C."/>
            <person name="Davidsen T.M."/>
            <person name="DeBoy R.T."/>
            <person name="Detter J.C."/>
            <person name="Dodson R.J."/>
            <person name="Durkin A.S."/>
            <person name="Ganapathy A."/>
            <person name="Gwinn-Giglio M."/>
            <person name="Han C.S."/>
            <person name="Khouri H."/>
            <person name="Kiss H."/>
            <person name="Kothari S.P."/>
            <person name="Madupu R."/>
            <person name="Nelson K.E."/>
            <person name="Nelson W.C."/>
            <person name="Paulsen I."/>
            <person name="Penn K."/>
            <person name="Ren Q."/>
            <person name="Rosovitz M.J."/>
            <person name="Selengut J.D."/>
            <person name="Shrivastava S."/>
            <person name="Sullivan S.A."/>
            <person name="Tapia R."/>
            <person name="Thompson L.S."/>
            <person name="Watkins K.L."/>
            <person name="Yang Q."/>
            <person name="Yu C."/>
            <person name="Zafar N."/>
            <person name="Zhou L."/>
            <person name="Kuske C.R."/>
        </authorList>
    </citation>
    <scope>NUCLEOTIDE SEQUENCE [LARGE SCALE GENOMIC DNA]</scope>
    <source>
        <strain evidence="2">ATCC 51196 / DSM 11244 / BCRC 80197 / JCM 7670 / NBRC 15755 / NCIMB 13165 / 161</strain>
    </source>
</reference>
<dbReference type="eggNOG" id="ENOG502Z9U5">
    <property type="taxonomic scope" value="Bacteria"/>
</dbReference>
<dbReference type="EMBL" id="CP001472">
    <property type="protein sequence ID" value="ACO33097.1"/>
    <property type="molecule type" value="Genomic_DNA"/>
</dbReference>